<dbReference type="GO" id="GO:0030170">
    <property type="term" value="F:pyridoxal phosphate binding"/>
    <property type="evidence" value="ECO:0007669"/>
    <property type="project" value="InterPro"/>
</dbReference>
<evidence type="ECO:0000313" key="9">
    <source>
        <dbReference type="Proteomes" id="UP000034471"/>
    </source>
</evidence>
<evidence type="ECO:0000256" key="2">
    <source>
        <dbReference type="ARBA" id="ARBA00009533"/>
    </source>
</evidence>
<dbReference type="Proteomes" id="UP000034471">
    <property type="component" value="Unassembled WGS sequence"/>
</dbReference>
<dbReference type="InterPro" id="IPR041633">
    <property type="entry name" value="Polbeta"/>
</dbReference>
<dbReference type="InterPro" id="IPR015421">
    <property type="entry name" value="PyrdxlP-dep_Trfase_major"/>
</dbReference>
<evidence type="ECO:0000259" key="7">
    <source>
        <dbReference type="Pfam" id="PF18765"/>
    </source>
</evidence>
<feature type="domain" description="Polymerase beta nucleotidyltransferase" evidence="7">
    <location>
        <begin position="19"/>
        <end position="59"/>
    </location>
</feature>
<gene>
    <name evidence="8" type="ORF">US54_C0015G0008</name>
</gene>
<dbReference type="InterPro" id="IPR010977">
    <property type="entry name" value="Aromatic_deC"/>
</dbReference>
<dbReference type="Pfam" id="PF18765">
    <property type="entry name" value="Polbeta"/>
    <property type="match status" value="1"/>
</dbReference>
<dbReference type="EMBL" id="LBTJ01000015">
    <property type="protein sequence ID" value="KKQ38210.1"/>
    <property type="molecule type" value="Genomic_DNA"/>
</dbReference>
<dbReference type="STRING" id="1618481.US54_C0015G0008"/>
<evidence type="ECO:0000256" key="4">
    <source>
        <dbReference type="ARBA" id="ARBA00022898"/>
    </source>
</evidence>
<accession>A0A0G0HI54</accession>
<keyword evidence="4 6" id="KW-0663">Pyridoxal phosphate</keyword>
<dbReference type="Pfam" id="PF00282">
    <property type="entry name" value="Pyridoxal_deC"/>
    <property type="match status" value="1"/>
</dbReference>
<dbReference type="Gene3D" id="3.90.1150.170">
    <property type="match status" value="1"/>
</dbReference>
<dbReference type="GO" id="GO:0019752">
    <property type="term" value="P:carboxylic acid metabolic process"/>
    <property type="evidence" value="ECO:0007669"/>
    <property type="project" value="InterPro"/>
</dbReference>
<dbReference type="GO" id="GO:0006520">
    <property type="term" value="P:amino acid metabolic process"/>
    <property type="evidence" value="ECO:0007669"/>
    <property type="project" value="InterPro"/>
</dbReference>
<dbReference type="PROSITE" id="PS00392">
    <property type="entry name" value="DDC_GAD_HDC_YDC"/>
    <property type="match status" value="1"/>
</dbReference>
<keyword evidence="5" id="KW-0456">Lyase</keyword>
<dbReference type="PANTHER" id="PTHR45677">
    <property type="entry name" value="GLUTAMATE DECARBOXYLASE-RELATED"/>
    <property type="match status" value="1"/>
</dbReference>
<name>A0A0G0HI54_9BACT</name>
<comment type="cofactor">
    <cofactor evidence="1 6">
        <name>pyridoxal 5'-phosphate</name>
        <dbReference type="ChEBI" id="CHEBI:597326"/>
    </cofactor>
</comment>
<dbReference type="PRINTS" id="PR00800">
    <property type="entry name" value="YHDCRBOXLASE"/>
</dbReference>
<comment type="caution">
    <text evidence="8">The sequence shown here is derived from an EMBL/GenBank/DDBJ whole genome shotgun (WGS) entry which is preliminary data.</text>
</comment>
<dbReference type="InterPro" id="IPR021115">
    <property type="entry name" value="Pyridoxal-P_BS"/>
</dbReference>
<evidence type="ECO:0000256" key="5">
    <source>
        <dbReference type="ARBA" id="ARBA00023239"/>
    </source>
</evidence>
<dbReference type="AlphaFoldDB" id="A0A0G0HI54"/>
<feature type="modified residue" description="N6-(pyridoxal phosphate)lysine" evidence="6">
    <location>
        <position position="553"/>
    </location>
</feature>
<organism evidence="8 9">
    <name type="scientific">Candidatus Roizmanbacteria bacterium GW2011_GWA2_37_7</name>
    <dbReference type="NCBI Taxonomy" id="1618481"/>
    <lineage>
        <taxon>Bacteria</taxon>
        <taxon>Candidatus Roizmaniibacteriota</taxon>
    </lineage>
</organism>
<comment type="similarity">
    <text evidence="2">Belongs to the group II decarboxylase family.</text>
</comment>
<dbReference type="InterPro" id="IPR002129">
    <property type="entry name" value="PyrdxlP-dep_de-COase"/>
</dbReference>
<dbReference type="PANTHER" id="PTHR45677:SF8">
    <property type="entry name" value="CYSTEINE SULFINIC ACID DECARBOXYLASE"/>
    <property type="match status" value="1"/>
</dbReference>
<dbReference type="GO" id="GO:0016831">
    <property type="term" value="F:carboxy-lyase activity"/>
    <property type="evidence" value="ECO:0007669"/>
    <property type="project" value="UniProtKB-KW"/>
</dbReference>
<evidence type="ECO:0000256" key="6">
    <source>
        <dbReference type="PIRSR" id="PIRSR602129-50"/>
    </source>
</evidence>
<reference evidence="8 9" key="1">
    <citation type="journal article" date="2015" name="Nature">
        <title>rRNA introns, odd ribosomes, and small enigmatic genomes across a large radiation of phyla.</title>
        <authorList>
            <person name="Brown C.T."/>
            <person name="Hug L.A."/>
            <person name="Thomas B.C."/>
            <person name="Sharon I."/>
            <person name="Castelle C.J."/>
            <person name="Singh A."/>
            <person name="Wilkins M.J."/>
            <person name="Williams K.H."/>
            <person name="Banfield J.F."/>
        </authorList>
    </citation>
    <scope>NUCLEOTIDE SEQUENCE [LARGE SCALE GENOMIC DNA]</scope>
</reference>
<dbReference type="InterPro" id="IPR043519">
    <property type="entry name" value="NT_sf"/>
</dbReference>
<proteinExistence type="inferred from homology"/>
<protein>
    <submittedName>
        <fullName evidence="8">Pyridoxal-dependent decarboxylase</fullName>
    </submittedName>
</protein>
<evidence type="ECO:0000256" key="1">
    <source>
        <dbReference type="ARBA" id="ARBA00001933"/>
    </source>
</evidence>
<dbReference type="Gene3D" id="3.40.640.10">
    <property type="entry name" value="Type I PLP-dependent aspartate aminotransferase-like (Major domain)"/>
    <property type="match status" value="1"/>
</dbReference>
<dbReference type="Gene3D" id="3.30.460.10">
    <property type="entry name" value="Beta Polymerase, domain 2"/>
    <property type="match status" value="1"/>
</dbReference>
<keyword evidence="3" id="KW-0210">Decarboxylase</keyword>
<dbReference type="SUPFAM" id="SSF53383">
    <property type="entry name" value="PLP-dependent transferases"/>
    <property type="match status" value="1"/>
</dbReference>
<evidence type="ECO:0000256" key="3">
    <source>
        <dbReference type="ARBA" id="ARBA00022793"/>
    </source>
</evidence>
<evidence type="ECO:0000313" key="8">
    <source>
        <dbReference type="EMBL" id="KKQ38210.1"/>
    </source>
</evidence>
<dbReference type="CDD" id="cd05403">
    <property type="entry name" value="NT_KNTase_like"/>
    <property type="match status" value="1"/>
</dbReference>
<dbReference type="GO" id="GO:0005737">
    <property type="term" value="C:cytoplasm"/>
    <property type="evidence" value="ECO:0007669"/>
    <property type="project" value="TreeGrafter"/>
</dbReference>
<dbReference type="SUPFAM" id="SSF81301">
    <property type="entry name" value="Nucleotidyltransferase"/>
    <property type="match status" value="1"/>
</dbReference>
<sequence length="752" mass="84703">MNEIILKQLSTLIKEFFGDALEFALVFGSRARNEHRADSDVDLMLVFTDVYEKSKNEDFKQMFVSFQKERGLASDVKFRGEFLTLTDLHNAIAGHGFIKDKNRLDIDLVGPTEWSSFNEHRQWLCAMAGPNKFLSGDKNKFIEYQQNALYAVILSALLARKTVVFAITELLEELVTKGKNYLGFCDTQFSRNFLLTYLPKVCEHLKRKNLIKQSTTGYILDRTLALKQLPKTMSKRDYLLKKKFVGSVTTEEDLFSIQKALDIGLDFILDKDASVLNYKDELEIRSKFEDDIPKEGQSLEKITEEFCLKILDGSIRQSNPNYLAFPDAGNSVAALIADILVGFTNQNLIATTKSAPTATFAEIQVIRWLRQLVGFHDTQDFPKNAVAVGGIITMGGTLANATALLAARCKTLPESRVKGLQALDIKPVLIIAADTFYHYSHIASFWWLGLGEENIVYVNTLDDYRLDCDDLDRKLSEHNNGKTSRVIAVVSQAGDSRTTTIEDFNKVADITRKHNVWLHVDACHGGVLLFSKKHRERMNGIERANSISIDPHKGLCTPYPASAVLFKDIEDCSLISKSTDITIQKGSYDLGQVTPFLGSRAFDSLKLWFLIKHLGTDGISELIEYRYELAKSWHAQIERSEFFVTLNDVELNSVVFSISPKKLSKLLRGENLDREILGKLNKLLHDQVYREGKLCIHSFDIVDVADRIATGVGKLRVLGVTLGNPYTDAQAFPDHIKYLDSLVYQIASQDAS</sequence>
<dbReference type="InterPro" id="IPR015424">
    <property type="entry name" value="PyrdxlP-dep_Trfase"/>
</dbReference>